<proteinExistence type="predicted"/>
<dbReference type="InterPro" id="IPR050410">
    <property type="entry name" value="CCR4/nocturin_mRNA_transcr"/>
</dbReference>
<dbReference type="Pfam" id="PF03372">
    <property type="entry name" value="Exo_endo_phos"/>
    <property type="match status" value="1"/>
</dbReference>
<sequence length="364" mass="42382">MEDLQAVEQVPLKETKKGKKRRLRTWERIGKWNIRDIEKRLTFKILSYNVRAQYLVEAEKFPWDVIAQRLFDQIVTLDPDIFCLQEVQETHIASIYSKFEVMGYSCLYKKRTGNEDDGCAIYFKNSVFHMEDHIFVEFNHAFFTILCRHEVGLAVRLVLRDARASALPLIVATTRLCISFRSDYVRLAQLQIFLAHLERFANNGHLQGYHPIILTGCMGAQHNSSVIQFITNGHVSVSKTKINGTEMQNFHPENPPRMEGPLNAWDKCLPYFSELEHPFSFHSVYAHLKKNGSREVTTLFFANWKNFDYIFFSHDSRLRLLARYRLPTEAECRQLFQPLSVPSLKLPSSHFYLAAIFEFGSSSN</sequence>
<accession>A0A194PEU0</accession>
<organism evidence="2 3">
    <name type="scientific">Papilio xuthus</name>
    <name type="common">Asian swallowtail butterfly</name>
    <dbReference type="NCBI Taxonomy" id="66420"/>
    <lineage>
        <taxon>Eukaryota</taxon>
        <taxon>Metazoa</taxon>
        <taxon>Ecdysozoa</taxon>
        <taxon>Arthropoda</taxon>
        <taxon>Hexapoda</taxon>
        <taxon>Insecta</taxon>
        <taxon>Pterygota</taxon>
        <taxon>Neoptera</taxon>
        <taxon>Endopterygota</taxon>
        <taxon>Lepidoptera</taxon>
        <taxon>Glossata</taxon>
        <taxon>Ditrysia</taxon>
        <taxon>Papilionoidea</taxon>
        <taxon>Papilionidae</taxon>
        <taxon>Papilioninae</taxon>
        <taxon>Papilio</taxon>
    </lineage>
</organism>
<dbReference type="SUPFAM" id="SSF56219">
    <property type="entry name" value="DNase I-like"/>
    <property type="match status" value="1"/>
</dbReference>
<dbReference type="AlphaFoldDB" id="A0A194PEU0"/>
<reference evidence="2 3" key="1">
    <citation type="journal article" date="2015" name="Nat. Commun.">
        <title>Outbred genome sequencing and CRISPR/Cas9 gene editing in butterflies.</title>
        <authorList>
            <person name="Li X."/>
            <person name="Fan D."/>
            <person name="Zhang W."/>
            <person name="Liu G."/>
            <person name="Zhang L."/>
            <person name="Zhao L."/>
            <person name="Fang X."/>
            <person name="Chen L."/>
            <person name="Dong Y."/>
            <person name="Chen Y."/>
            <person name="Ding Y."/>
            <person name="Zhao R."/>
            <person name="Feng M."/>
            <person name="Zhu Y."/>
            <person name="Feng Y."/>
            <person name="Jiang X."/>
            <person name="Zhu D."/>
            <person name="Xiang H."/>
            <person name="Feng X."/>
            <person name="Li S."/>
            <person name="Wang J."/>
            <person name="Zhang G."/>
            <person name="Kronforst M.R."/>
            <person name="Wang W."/>
        </authorList>
    </citation>
    <scope>NUCLEOTIDE SEQUENCE [LARGE SCALE GENOMIC DNA]</scope>
    <source>
        <strain evidence="2">Ya'a_city_454_Px</strain>
        <tissue evidence="2">Whole body</tissue>
    </source>
</reference>
<dbReference type="Proteomes" id="UP000053268">
    <property type="component" value="Unassembled WGS sequence"/>
</dbReference>
<dbReference type="PANTHER" id="PTHR12121">
    <property type="entry name" value="CARBON CATABOLITE REPRESSOR PROTEIN 4"/>
    <property type="match status" value="1"/>
</dbReference>
<evidence type="ECO:0000313" key="2">
    <source>
        <dbReference type="EMBL" id="KPI91538.1"/>
    </source>
</evidence>
<dbReference type="EMBL" id="KQ459606">
    <property type="protein sequence ID" value="KPI91538.1"/>
    <property type="molecule type" value="Genomic_DNA"/>
</dbReference>
<dbReference type="PANTHER" id="PTHR12121:SF34">
    <property type="entry name" value="PROTEIN ANGEL"/>
    <property type="match status" value="1"/>
</dbReference>
<feature type="domain" description="Endonuclease/exonuclease/phosphatase" evidence="1">
    <location>
        <begin position="46"/>
        <end position="326"/>
    </location>
</feature>
<name>A0A194PEU0_PAPXU</name>
<evidence type="ECO:0000313" key="3">
    <source>
        <dbReference type="Proteomes" id="UP000053268"/>
    </source>
</evidence>
<dbReference type="GO" id="GO:0000175">
    <property type="term" value="F:3'-5'-RNA exonuclease activity"/>
    <property type="evidence" value="ECO:0007669"/>
    <property type="project" value="TreeGrafter"/>
</dbReference>
<dbReference type="Gene3D" id="3.60.10.10">
    <property type="entry name" value="Endonuclease/exonuclease/phosphatase"/>
    <property type="match status" value="1"/>
</dbReference>
<dbReference type="InterPro" id="IPR005135">
    <property type="entry name" value="Endo/exonuclease/phosphatase"/>
</dbReference>
<evidence type="ECO:0000259" key="1">
    <source>
        <dbReference type="Pfam" id="PF03372"/>
    </source>
</evidence>
<protein>
    <submittedName>
        <fullName evidence="2">Protein angel</fullName>
    </submittedName>
</protein>
<keyword evidence="3" id="KW-1185">Reference proteome</keyword>
<gene>
    <name evidence="2" type="ORF">RR46_15042</name>
</gene>
<dbReference type="InterPro" id="IPR036691">
    <property type="entry name" value="Endo/exonu/phosph_ase_sf"/>
</dbReference>